<evidence type="ECO:0000313" key="12">
    <source>
        <dbReference type="EMBL" id="EGF85863.1"/>
    </source>
</evidence>
<comment type="similarity">
    <text evidence="2">Belongs to the serine-aspartate repeat-containing protein (SDr) family.</text>
</comment>
<dbReference type="RefSeq" id="WP_003148100.1">
    <property type="nucleotide sequence ID" value="NZ_GL883588.1"/>
</dbReference>
<protein>
    <recommendedName>
        <fullName evidence="14">Pilin isopeptide linkage domain protein</fullName>
    </recommendedName>
</protein>
<dbReference type="SUPFAM" id="SSF49401">
    <property type="entry name" value="Bacterial adhesins"/>
    <property type="match status" value="2"/>
</dbReference>
<evidence type="ECO:0000256" key="2">
    <source>
        <dbReference type="ARBA" id="ARBA00007257"/>
    </source>
</evidence>
<dbReference type="PANTHER" id="PTHR36108">
    <property type="entry name" value="COLOSSIN-B-RELATED"/>
    <property type="match status" value="1"/>
</dbReference>
<evidence type="ECO:0000256" key="4">
    <source>
        <dbReference type="ARBA" id="ARBA00022525"/>
    </source>
</evidence>
<dbReference type="NCBIfam" id="TIGR03786">
    <property type="entry name" value="strep_pil_rpt"/>
    <property type="match status" value="2"/>
</dbReference>
<dbReference type="Gene3D" id="2.60.40.1280">
    <property type="match status" value="1"/>
</dbReference>
<dbReference type="InterPro" id="IPR008966">
    <property type="entry name" value="Adhesion_dom_sf"/>
</dbReference>
<evidence type="ECO:0008006" key="14">
    <source>
        <dbReference type="Google" id="ProtNLM"/>
    </source>
</evidence>
<dbReference type="SUPFAM" id="SSF49478">
    <property type="entry name" value="Cna protein B-type domain"/>
    <property type="match status" value="3"/>
</dbReference>
<keyword evidence="3" id="KW-0134">Cell wall</keyword>
<dbReference type="Gene3D" id="2.60.40.1140">
    <property type="entry name" value="Collagen-binding surface protein Cna, B-type domain"/>
    <property type="match status" value="2"/>
</dbReference>
<dbReference type="Proteomes" id="UP000004773">
    <property type="component" value="Unassembled WGS sequence"/>
</dbReference>
<feature type="chain" id="PRO_5041729593" description="Pilin isopeptide linkage domain protein" evidence="7">
    <location>
        <begin position="35"/>
        <end position="870"/>
    </location>
</feature>
<feature type="non-terminal residue" evidence="12">
    <location>
        <position position="870"/>
    </location>
</feature>
<sequence>MIKNKIIKKAFKLFLAFSLLLGILLQNSSLSVVKAEEANRVNTKITRFEIKNTDGSAVPPGQEYGYWNQFRLDMDWDASSYGNKLKEGDYFIVTLPDKFKYPTDGPTVDFPLYTPDGKTVIANAHVNSNGENGGGTVKVTFTKYVENKENVKGNLYLQARFAFDKIKEGENNVIIVSIGGVPTSVDIKIGKKPIIENETFAKWGEKVPGKEDEAKWVLRVNHKKGNYKNVTISDKLYVNTGSLPPEIHYIVNSFVIHKVEYNEFGNTTRVVSTHNYDELKDFLHFFDNNTRFIFDLSKKFGDINGKQYLFEYRSTYTPQLMLRNEGVFHSTEKDEISRAWFKNSEAGGGGQGDLTQKIKIFKIDEKNNKIKLPDAEFLVTKIADGSTFTLKTNAQGEAVSDKLDPGVYKIKETKAPKGYELDETEREITVVEGEALFWTATNAKIKASVELGAKKTLEGKALEANKYSFTLKKENGEIIETVENAANGDVKFKALTYDQEGTYKYKISEVQGNEQGITYDQTEHEVVVTVTTDNATNKLKAEVSKQPDQVKFTNRYTPAADVSVELGAKKTLEGKALEAEKYSFTLKKENGEVIETVKNAANGDVKFKALTYTEAQIGKHKYKISEVKGSETGITYDETEYEVEVTITKDNATNKLKVEVSKQPDQVKFTNIYTPAKTEISVTKAWKDADNQDGKRPESIIVKLLADGNETNKTVELNAGNNWTAKFTNLDADKGGVPIKYTIAEVNVPARYTSVISGEAKTGLTITNSYTPEVINVSGTKTWDDANNQDGKRPDKIKVILNKTVDGQTTKVTEKEVTKDNWNYEFNDLPKYENGKEITYSIDEEAVPGYEKEVTGYNLKNSHTPEVVNV</sequence>
<dbReference type="InterPro" id="IPR022464">
    <property type="entry name" value="Strep_pil_isopept_link"/>
</dbReference>
<feature type="domain" description="SDR-like Ig" evidence="11">
    <location>
        <begin position="66"/>
        <end position="170"/>
    </location>
</feature>
<proteinExistence type="inferred from homology"/>
<evidence type="ECO:0000256" key="3">
    <source>
        <dbReference type="ARBA" id="ARBA00022512"/>
    </source>
</evidence>
<dbReference type="PANTHER" id="PTHR36108:SF13">
    <property type="entry name" value="COLOSSIN-B-RELATED"/>
    <property type="match status" value="1"/>
</dbReference>
<dbReference type="InterPro" id="IPR038174">
    <property type="entry name" value="Strep_pil_link_sf"/>
</dbReference>
<evidence type="ECO:0000259" key="8">
    <source>
        <dbReference type="Pfam" id="PF05738"/>
    </source>
</evidence>
<accession>A0AA87B6R1</accession>
<feature type="domain" description="Streptococcal pilin isopeptide linkage" evidence="9">
    <location>
        <begin position="567"/>
        <end position="674"/>
    </location>
</feature>
<feature type="domain" description="Streptococcal pilin isopeptide linkage" evidence="9">
    <location>
        <begin position="452"/>
        <end position="557"/>
    </location>
</feature>
<dbReference type="InterPro" id="IPR011252">
    <property type="entry name" value="Fibrogen-bd_dom1"/>
</dbReference>
<dbReference type="Pfam" id="PF12892">
    <property type="entry name" value="FctA"/>
    <property type="match status" value="2"/>
</dbReference>
<feature type="signal peptide" evidence="7">
    <location>
        <begin position="1"/>
        <end position="34"/>
    </location>
</feature>
<dbReference type="GO" id="GO:0007155">
    <property type="term" value="P:cell adhesion"/>
    <property type="evidence" value="ECO:0007669"/>
    <property type="project" value="InterPro"/>
</dbReference>
<dbReference type="Pfam" id="PF05738">
    <property type="entry name" value="Cna_B"/>
    <property type="match status" value="2"/>
</dbReference>
<dbReference type="InterPro" id="IPR041033">
    <property type="entry name" value="SpaA_PFL_dom_1"/>
</dbReference>
<keyword evidence="4" id="KW-0964">Secreted</keyword>
<feature type="domain" description="SpaA-like prealbumin fold" evidence="10">
    <location>
        <begin position="357"/>
        <end position="442"/>
    </location>
</feature>
<evidence type="ECO:0000259" key="10">
    <source>
        <dbReference type="Pfam" id="PF17802"/>
    </source>
</evidence>
<dbReference type="InterPro" id="IPR008454">
    <property type="entry name" value="Collagen-bd_Cna-like_B-typ_dom"/>
</dbReference>
<dbReference type="EMBL" id="ACRO01000051">
    <property type="protein sequence ID" value="EGF85863.1"/>
    <property type="molecule type" value="Genomic_DNA"/>
</dbReference>
<keyword evidence="5 7" id="KW-0732">Signal</keyword>
<comment type="subcellular location">
    <subcellularLocation>
        <location evidence="1">Secreted</location>
        <location evidence="1">Cell wall</location>
        <topology evidence="1">Peptidoglycan-anchor</topology>
    </subcellularLocation>
</comment>
<evidence type="ECO:0000256" key="6">
    <source>
        <dbReference type="ARBA" id="ARBA00023088"/>
    </source>
</evidence>
<evidence type="ECO:0000256" key="7">
    <source>
        <dbReference type="SAM" id="SignalP"/>
    </source>
</evidence>
<feature type="domain" description="CNA-B" evidence="8">
    <location>
        <begin position="680"/>
        <end position="769"/>
    </location>
</feature>
<evidence type="ECO:0000313" key="13">
    <source>
        <dbReference type="Proteomes" id="UP000004773"/>
    </source>
</evidence>
<dbReference type="AlphaFoldDB" id="A0AA87B6R1"/>
<evidence type="ECO:0000256" key="5">
    <source>
        <dbReference type="ARBA" id="ARBA00022729"/>
    </source>
</evidence>
<keyword evidence="6" id="KW-0572">Peptidoglycan-anchor</keyword>
<gene>
    <name evidence="12" type="ORF">HMPREF0428_01909</name>
</gene>
<dbReference type="InterPro" id="IPR041171">
    <property type="entry name" value="SDR_Ig"/>
</dbReference>
<dbReference type="Gene3D" id="2.60.40.10">
    <property type="entry name" value="Immunoglobulins"/>
    <property type="match status" value="1"/>
</dbReference>
<dbReference type="InterPro" id="IPR013783">
    <property type="entry name" value="Ig-like_fold"/>
</dbReference>
<name>A0AA87B6R1_9BACL</name>
<evidence type="ECO:0000259" key="11">
    <source>
        <dbReference type="Pfam" id="PF17961"/>
    </source>
</evidence>
<evidence type="ECO:0000259" key="9">
    <source>
        <dbReference type="Pfam" id="PF12892"/>
    </source>
</evidence>
<dbReference type="Gene3D" id="2.60.40.3050">
    <property type="match status" value="2"/>
</dbReference>
<feature type="domain" description="CNA-B" evidence="8">
    <location>
        <begin position="777"/>
        <end position="861"/>
    </location>
</feature>
<dbReference type="Pfam" id="PF17802">
    <property type="entry name" value="SpaA"/>
    <property type="match status" value="1"/>
</dbReference>
<dbReference type="CDD" id="cd00222">
    <property type="entry name" value="CollagenBindB"/>
    <property type="match status" value="2"/>
</dbReference>
<organism evidence="12 13">
    <name type="scientific">Gemella haemolysans M341</name>
    <dbReference type="NCBI Taxonomy" id="562981"/>
    <lineage>
        <taxon>Bacteria</taxon>
        <taxon>Bacillati</taxon>
        <taxon>Bacillota</taxon>
        <taxon>Bacilli</taxon>
        <taxon>Bacillales</taxon>
        <taxon>Gemellaceae</taxon>
        <taxon>Gemella</taxon>
    </lineage>
</organism>
<dbReference type="Pfam" id="PF17961">
    <property type="entry name" value="Big_8"/>
    <property type="match status" value="1"/>
</dbReference>
<evidence type="ECO:0000256" key="1">
    <source>
        <dbReference type="ARBA" id="ARBA00004168"/>
    </source>
</evidence>
<comment type="caution">
    <text evidence="12">The sequence shown here is derived from an EMBL/GenBank/DDBJ whole genome shotgun (WGS) entry which is preliminary data.</text>
</comment>
<reference evidence="12 13" key="1">
    <citation type="submission" date="2011-03" db="EMBL/GenBank/DDBJ databases">
        <title>The Genome Sequence of Gemella haemolysans M341.</title>
        <authorList>
            <consortium name="The Broad Institute Genome Sequencing Platform"/>
            <consortium name="The Broad Institute Genome Sequencing Center for Infectious Disease"/>
            <person name="Earl A."/>
            <person name="Ward D."/>
            <person name="Feldgarden M."/>
            <person name="Gevers D."/>
            <person name="Sibley C.D."/>
            <person name="Field T.R."/>
            <person name="Grinwis M."/>
            <person name="Eshaghurshan C.S."/>
            <person name="Surette M.G."/>
            <person name="Young S.K."/>
            <person name="Zeng Q."/>
            <person name="Gargeya S."/>
            <person name="Fitzgerald M."/>
            <person name="Haas B."/>
            <person name="Abouelleil A."/>
            <person name="Alvarado L."/>
            <person name="Arachchi H.M."/>
            <person name="Berlin A."/>
            <person name="Brown A."/>
            <person name="Chapman S.B."/>
            <person name="Chen Z."/>
            <person name="Dunbar C."/>
            <person name="Freedman E."/>
            <person name="Gearin G."/>
            <person name="Gellesch M."/>
            <person name="Goldberg J."/>
            <person name="Griggs A."/>
            <person name="Gujja S."/>
            <person name="Heilman E.R."/>
            <person name="Heiman D."/>
            <person name="Howarth C."/>
            <person name="Larson L."/>
            <person name="Lui A."/>
            <person name="MacDonald P.J.P."/>
            <person name="Mehta T."/>
            <person name="Montmayeur A."/>
            <person name="Murphy C."/>
            <person name="Neiman D."/>
            <person name="Pearson M."/>
            <person name="Priest M."/>
            <person name="Roberts A."/>
            <person name="Saif S."/>
            <person name="Shea T."/>
            <person name="Shenoy N."/>
            <person name="Sisk P."/>
            <person name="Stolte C."/>
            <person name="Sykes S."/>
            <person name="White J."/>
            <person name="Yandava C."/>
            <person name="Wortman J."/>
            <person name="Nusbaum C."/>
            <person name="Birren B."/>
        </authorList>
    </citation>
    <scope>NUCLEOTIDE SEQUENCE [LARGE SCALE GENOMIC DNA]</scope>
    <source>
        <strain evidence="12 13">M341</strain>
    </source>
</reference>